<evidence type="ECO:0000256" key="1">
    <source>
        <dbReference type="ARBA" id="ARBA00004571"/>
    </source>
</evidence>
<evidence type="ECO:0000256" key="3">
    <source>
        <dbReference type="ARBA" id="ARBA00022452"/>
    </source>
</evidence>
<name>A0A1E2VDN1_9GAMM</name>
<keyword evidence="16" id="KW-0675">Receptor</keyword>
<evidence type="ECO:0000256" key="5">
    <source>
        <dbReference type="ARBA" id="ARBA00022692"/>
    </source>
</evidence>
<dbReference type="STRING" id="197479.BFW38_00625"/>
<feature type="signal peptide" evidence="13">
    <location>
        <begin position="1"/>
        <end position="30"/>
    </location>
</feature>
<feature type="domain" description="TonB-dependent receptor-like beta-barrel" evidence="14">
    <location>
        <begin position="234"/>
        <end position="656"/>
    </location>
</feature>
<keyword evidence="17" id="KW-1185">Reference proteome</keyword>
<dbReference type="InterPro" id="IPR039426">
    <property type="entry name" value="TonB-dep_rcpt-like"/>
</dbReference>
<evidence type="ECO:0000256" key="6">
    <source>
        <dbReference type="ARBA" id="ARBA00023004"/>
    </source>
</evidence>
<dbReference type="PANTHER" id="PTHR32552">
    <property type="entry name" value="FERRICHROME IRON RECEPTOR-RELATED"/>
    <property type="match status" value="1"/>
</dbReference>
<comment type="similarity">
    <text evidence="11 12">Belongs to the TonB-dependent receptor family.</text>
</comment>
<dbReference type="GO" id="GO:0006826">
    <property type="term" value="P:iron ion transport"/>
    <property type="evidence" value="ECO:0007669"/>
    <property type="project" value="UniProtKB-KW"/>
</dbReference>
<evidence type="ECO:0000313" key="16">
    <source>
        <dbReference type="EMBL" id="ODC05087.1"/>
    </source>
</evidence>
<dbReference type="Proteomes" id="UP000094291">
    <property type="component" value="Unassembled WGS sequence"/>
</dbReference>
<keyword evidence="10 11" id="KW-0998">Cell outer membrane</keyword>
<evidence type="ECO:0000256" key="11">
    <source>
        <dbReference type="PROSITE-ProRule" id="PRU01360"/>
    </source>
</evidence>
<dbReference type="SUPFAM" id="SSF56935">
    <property type="entry name" value="Porins"/>
    <property type="match status" value="1"/>
</dbReference>
<evidence type="ECO:0000256" key="10">
    <source>
        <dbReference type="ARBA" id="ARBA00023237"/>
    </source>
</evidence>
<evidence type="ECO:0000259" key="14">
    <source>
        <dbReference type="Pfam" id="PF00593"/>
    </source>
</evidence>
<dbReference type="InterPro" id="IPR012910">
    <property type="entry name" value="Plug_dom"/>
</dbReference>
<keyword evidence="8 12" id="KW-0798">TonB box</keyword>
<dbReference type="PANTHER" id="PTHR32552:SF81">
    <property type="entry name" value="TONB-DEPENDENT OUTER MEMBRANE RECEPTOR"/>
    <property type="match status" value="1"/>
</dbReference>
<keyword evidence="6" id="KW-0408">Iron</keyword>
<dbReference type="Pfam" id="PF00593">
    <property type="entry name" value="TonB_dep_Rec_b-barrel"/>
    <property type="match status" value="1"/>
</dbReference>
<evidence type="ECO:0000259" key="15">
    <source>
        <dbReference type="Pfam" id="PF07715"/>
    </source>
</evidence>
<comment type="subcellular location">
    <subcellularLocation>
        <location evidence="1 11">Cell outer membrane</location>
        <topology evidence="1 11">Multi-pass membrane protein</topology>
    </subcellularLocation>
</comment>
<dbReference type="Gene3D" id="2.40.170.20">
    <property type="entry name" value="TonB-dependent receptor, beta-barrel domain"/>
    <property type="match status" value="1"/>
</dbReference>
<dbReference type="PROSITE" id="PS52016">
    <property type="entry name" value="TONB_DEPENDENT_REC_3"/>
    <property type="match status" value="1"/>
</dbReference>
<keyword evidence="3 11" id="KW-1134">Transmembrane beta strand</keyword>
<evidence type="ECO:0000256" key="9">
    <source>
        <dbReference type="ARBA" id="ARBA00023136"/>
    </source>
</evidence>
<evidence type="ECO:0000313" key="17">
    <source>
        <dbReference type="Proteomes" id="UP000094291"/>
    </source>
</evidence>
<comment type="caution">
    <text evidence="16">The sequence shown here is derived from an EMBL/GenBank/DDBJ whole genome shotgun (WGS) entry which is preliminary data.</text>
</comment>
<sequence>MTSFSITTASITTSFALAMTSLLAVTSAHADTSSVDDTHKMQPPGRPVEAKPIVITGEKIDKHLQDTVSAITVFNDQAVANGEYDDVKALATSASNVVTDSFGNIAMRGITGNGAATGGLAFITGARARIATIIDGTTQDWSGYNFTPNTLWDIEQIEVLRGPQSTTQGASAIAGALVVKTRDPSFENEAAVRTGLERYDNGNMKYNLAAMSSGALMKDELAYRLAFDGSTGEGWLNYHQQGYDTPNLSQSEHLNLRAKLLWEPLNIPALSAKLTTNYHKNKGEHASFASNTHQGMRTQTLTLNDTTRSRIQDSNANDIAADVEYELTPSLINSLHLSHSNADVHADEYPTLFNYDIDQKTTRLENRLLINPVHAELSGLFGLFIAQKEASLSTDQARLSTDYTTYTTAAYGEATYALSTRTKATLGLRVEHESIDKDGTAFGRDDVSQNSDNTYYLPKISLTHELFDSTTIGASIKQGYSPAGSGIDVTSNTAYDYDSEEVTSWELSSKSQFSNGTTLNSNLFYSDYNDYQAATGFAVGNVKSAHTFGLEVEAASWLTSNIELKGSIGLLQSEIDQDSQYKGNELSSAPKTNLGLGFSHYIDHHWSYGLDAHYVGSYYSDLSNSRASKVGDHTITNARLQYKWNDITVNGYIKNLTNEDAVYFRSGSLATVGQTRTLGISLLYRM</sequence>
<dbReference type="Pfam" id="PF07715">
    <property type="entry name" value="Plug"/>
    <property type="match status" value="1"/>
</dbReference>
<dbReference type="InterPro" id="IPR000531">
    <property type="entry name" value="Beta-barrel_TonB"/>
</dbReference>
<keyword evidence="5 11" id="KW-0812">Transmembrane</keyword>
<keyword evidence="7" id="KW-0406">Ion transport</keyword>
<evidence type="ECO:0000256" key="2">
    <source>
        <dbReference type="ARBA" id="ARBA00022448"/>
    </source>
</evidence>
<keyword evidence="13" id="KW-0732">Signal</keyword>
<dbReference type="AlphaFoldDB" id="A0A1E2VDN1"/>
<dbReference type="GO" id="GO:0009279">
    <property type="term" value="C:cell outer membrane"/>
    <property type="evidence" value="ECO:0007669"/>
    <property type="project" value="UniProtKB-SubCell"/>
</dbReference>
<keyword evidence="9 11" id="KW-0472">Membrane</keyword>
<proteinExistence type="inferred from homology"/>
<dbReference type="InterPro" id="IPR036942">
    <property type="entry name" value="Beta-barrel_TonB_sf"/>
</dbReference>
<keyword evidence="4" id="KW-0410">Iron transport</keyword>
<evidence type="ECO:0000256" key="13">
    <source>
        <dbReference type="SAM" id="SignalP"/>
    </source>
</evidence>
<evidence type="ECO:0000256" key="7">
    <source>
        <dbReference type="ARBA" id="ARBA00023065"/>
    </source>
</evidence>
<gene>
    <name evidence="16" type="ORF">BFW38_00625</name>
</gene>
<reference evidence="16 17" key="1">
    <citation type="submission" date="2016-08" db="EMBL/GenBank/DDBJ databases">
        <authorList>
            <person name="Seilhamer J.J."/>
        </authorList>
    </citation>
    <scope>NUCLEOTIDE SEQUENCE [LARGE SCALE GENOMIC DNA]</scope>
    <source>
        <strain evidence="16 17">PH27A</strain>
    </source>
</reference>
<dbReference type="EMBL" id="MDTQ01000001">
    <property type="protein sequence ID" value="ODC05087.1"/>
    <property type="molecule type" value="Genomic_DNA"/>
</dbReference>
<feature type="domain" description="TonB-dependent receptor plug" evidence="15">
    <location>
        <begin position="64"/>
        <end position="176"/>
    </location>
</feature>
<protein>
    <submittedName>
        <fullName evidence="16">TonB-dependent receptor</fullName>
    </submittedName>
</protein>
<evidence type="ECO:0000256" key="12">
    <source>
        <dbReference type="RuleBase" id="RU003357"/>
    </source>
</evidence>
<feature type="chain" id="PRO_5009119730" evidence="13">
    <location>
        <begin position="31"/>
        <end position="686"/>
    </location>
</feature>
<accession>A0A1E2VDN1</accession>
<evidence type="ECO:0000256" key="8">
    <source>
        <dbReference type="ARBA" id="ARBA00023077"/>
    </source>
</evidence>
<organism evidence="16 17">
    <name type="scientific">Terasakiispira papahanaumokuakeensis</name>
    <dbReference type="NCBI Taxonomy" id="197479"/>
    <lineage>
        <taxon>Bacteria</taxon>
        <taxon>Pseudomonadati</taxon>
        <taxon>Pseudomonadota</taxon>
        <taxon>Gammaproteobacteria</taxon>
        <taxon>Oceanospirillales</taxon>
        <taxon>Terasakiispira</taxon>
    </lineage>
</organism>
<keyword evidence="2 11" id="KW-0813">Transport</keyword>
<evidence type="ECO:0000256" key="4">
    <source>
        <dbReference type="ARBA" id="ARBA00022496"/>
    </source>
</evidence>